<dbReference type="SMART" id="SM00066">
    <property type="entry name" value="GAL4"/>
    <property type="match status" value="1"/>
</dbReference>
<evidence type="ECO:0000256" key="1">
    <source>
        <dbReference type="ARBA" id="ARBA00004123"/>
    </source>
</evidence>
<dbReference type="EMBL" id="LFIW01002318">
    <property type="protein sequence ID" value="KZL74870.1"/>
    <property type="molecule type" value="Genomic_DNA"/>
</dbReference>
<dbReference type="AlphaFoldDB" id="A0A166VRP2"/>
<dbReference type="InterPro" id="IPR001138">
    <property type="entry name" value="Zn2Cys6_DnaBD"/>
</dbReference>
<name>A0A166VRP2_COLIC</name>
<dbReference type="GO" id="GO:0008270">
    <property type="term" value="F:zinc ion binding"/>
    <property type="evidence" value="ECO:0007669"/>
    <property type="project" value="InterPro"/>
</dbReference>
<protein>
    <recommendedName>
        <fullName evidence="4">Zn(2)-C6 fungal-type domain-containing protein</fullName>
    </recommendedName>
</protein>
<dbReference type="PANTHER" id="PTHR37534:SF46">
    <property type="entry name" value="ZN(II)2CYS6 TRANSCRIPTION FACTOR (EUROFUNG)"/>
    <property type="match status" value="1"/>
</dbReference>
<dbReference type="Gene3D" id="4.10.240.10">
    <property type="entry name" value="Zn(2)-C6 fungal-type DNA-binding domain"/>
    <property type="match status" value="1"/>
</dbReference>
<comment type="subcellular location">
    <subcellularLocation>
        <location evidence="1">Nucleus</location>
    </subcellularLocation>
</comment>
<reference evidence="5 6" key="1">
    <citation type="submission" date="2015-06" db="EMBL/GenBank/DDBJ databases">
        <title>Survival trade-offs in plant roots during colonization by closely related pathogenic and mutualistic fungi.</title>
        <authorList>
            <person name="Hacquard S."/>
            <person name="Kracher B."/>
            <person name="Hiruma K."/>
            <person name="Weinman A."/>
            <person name="Muench P."/>
            <person name="Garrido Oter R."/>
            <person name="Ver Loren van Themaat E."/>
            <person name="Dallerey J.-F."/>
            <person name="Damm U."/>
            <person name="Henrissat B."/>
            <person name="Lespinet O."/>
            <person name="Thon M."/>
            <person name="Kemen E."/>
            <person name="McHardy A.C."/>
            <person name="Schulze-Lefert P."/>
            <person name="O'Connell R.J."/>
        </authorList>
    </citation>
    <scope>NUCLEOTIDE SEQUENCE [LARGE SCALE GENOMIC DNA]</scope>
    <source>
        <strain evidence="5 6">MAFF 238704</strain>
    </source>
</reference>
<dbReference type="GO" id="GO:0005634">
    <property type="term" value="C:nucleus"/>
    <property type="evidence" value="ECO:0007669"/>
    <property type="project" value="UniProtKB-SubCell"/>
</dbReference>
<evidence type="ECO:0000256" key="3">
    <source>
        <dbReference type="SAM" id="MobiDB-lite"/>
    </source>
</evidence>
<evidence type="ECO:0000313" key="5">
    <source>
        <dbReference type="EMBL" id="KZL74870.1"/>
    </source>
</evidence>
<dbReference type="PANTHER" id="PTHR37534">
    <property type="entry name" value="TRANSCRIPTIONAL ACTIVATOR PROTEIN UGA3"/>
    <property type="match status" value="1"/>
</dbReference>
<dbReference type="Pfam" id="PF00172">
    <property type="entry name" value="Zn_clus"/>
    <property type="match status" value="1"/>
</dbReference>
<dbReference type="Pfam" id="PF11951">
    <property type="entry name" value="Fungal_trans_2"/>
    <property type="match status" value="1"/>
</dbReference>
<dbReference type="SUPFAM" id="SSF57701">
    <property type="entry name" value="Zn2/Cys6 DNA-binding domain"/>
    <property type="match status" value="1"/>
</dbReference>
<keyword evidence="2" id="KW-0539">Nucleus</keyword>
<evidence type="ECO:0000256" key="2">
    <source>
        <dbReference type="ARBA" id="ARBA00023242"/>
    </source>
</evidence>
<sequence>MSPSPKRQGRGKPRGIRHDRDCVTCKVRRVKCDLNRPSCGPCLHHNVPCGGYTQRIVWRASHSTAAPPPSVSDQGPRGAGPGQDDDLLYTELPGPNDFLEDPHVGTDDSNWTTHYLKYLNHFRRKIEQSSHQVRRHTTLNDPLSSIWDFAWKRMTQAIPVDDATDINYALCHTAAVKALMQSVEHEGIKAIFGIVTFAFIDVYKGPFAAWSRHLRGARAVLDLHSPTPKELSELCSNINGLQEVISLLCWYDTTGLVVRRDRALIFEDWHRDFMDESIFDLVGCPRDTFMILTAIAKGGFLCVSREHGLYLAATEQLLRVSRGVHDHAELLRDAWRYSAVLIIYEAESSVKKENLRVIMRELTDRICDILQSIPAKSAKYRHLPFAAFMAGRHAQSLDHSQVVQTYWRTCNSLEDPIYPDGGRISQPTQSEK</sequence>
<proteinExistence type="predicted"/>
<evidence type="ECO:0000259" key="4">
    <source>
        <dbReference type="PROSITE" id="PS50048"/>
    </source>
</evidence>
<evidence type="ECO:0000313" key="6">
    <source>
        <dbReference type="Proteomes" id="UP000076584"/>
    </source>
</evidence>
<dbReference type="InterPro" id="IPR021858">
    <property type="entry name" value="Fun_TF"/>
</dbReference>
<dbReference type="CDD" id="cd00067">
    <property type="entry name" value="GAL4"/>
    <property type="match status" value="1"/>
</dbReference>
<feature type="region of interest" description="Disordered" evidence="3">
    <location>
        <begin position="62"/>
        <end position="89"/>
    </location>
</feature>
<comment type="caution">
    <text evidence="5">The sequence shown here is derived from an EMBL/GenBank/DDBJ whole genome shotgun (WGS) entry which is preliminary data.</text>
</comment>
<gene>
    <name evidence="5" type="ORF">CI238_07518</name>
</gene>
<accession>A0A166VRP2</accession>
<dbReference type="GO" id="GO:0000981">
    <property type="term" value="F:DNA-binding transcription factor activity, RNA polymerase II-specific"/>
    <property type="evidence" value="ECO:0007669"/>
    <property type="project" value="InterPro"/>
</dbReference>
<dbReference type="PROSITE" id="PS50048">
    <property type="entry name" value="ZN2_CY6_FUNGAL_2"/>
    <property type="match status" value="1"/>
</dbReference>
<dbReference type="Proteomes" id="UP000076584">
    <property type="component" value="Unassembled WGS sequence"/>
</dbReference>
<organism evidence="5 6">
    <name type="scientific">Colletotrichum incanum</name>
    <name type="common">Soybean anthracnose fungus</name>
    <dbReference type="NCBI Taxonomy" id="1573173"/>
    <lineage>
        <taxon>Eukaryota</taxon>
        <taxon>Fungi</taxon>
        <taxon>Dikarya</taxon>
        <taxon>Ascomycota</taxon>
        <taxon>Pezizomycotina</taxon>
        <taxon>Sordariomycetes</taxon>
        <taxon>Hypocreomycetidae</taxon>
        <taxon>Glomerellales</taxon>
        <taxon>Glomerellaceae</taxon>
        <taxon>Colletotrichum</taxon>
        <taxon>Colletotrichum spaethianum species complex</taxon>
    </lineage>
</organism>
<keyword evidence="6" id="KW-1185">Reference proteome</keyword>
<feature type="domain" description="Zn(2)-C6 fungal-type" evidence="4">
    <location>
        <begin position="21"/>
        <end position="49"/>
    </location>
</feature>
<dbReference type="InterPro" id="IPR036864">
    <property type="entry name" value="Zn2-C6_fun-type_DNA-bd_sf"/>
</dbReference>